<dbReference type="AlphaFoldDB" id="A0A6L2LNB0"/>
<sequence length="300" mass="34037">MQVHEKIVEEAMKDSWITSVGNVPFELYGHDTDMDADESPFNSDSEIKFIGKEKGVQKKHDDVVETIQIGYTIDLEMQEVDSDLESMPDDEILSVFRFEEAYDDDFKNAKDLSVSNEVGANNVVDELVDMANTQYVNLNIYVAKETNSDPHGHLQADITSLTVKVNHLDSSLSQQVANKIDDSVPRMLLKDSIKKAMPKFDKRIKKTIKAKVDDRFLKPIVNDLLRQLAKHMMQLIMYIEKIIHSSNQVPMDIMVINAKNMQTNVEKNAADIDELVELVRELMRIIDLVPVPANADTKGD</sequence>
<protein>
    <submittedName>
        <fullName evidence="1">Uncharacterized protein</fullName>
    </submittedName>
</protein>
<reference evidence="1" key="1">
    <citation type="journal article" date="2019" name="Sci. Rep.">
        <title>Draft genome of Tanacetum cinerariifolium, the natural source of mosquito coil.</title>
        <authorList>
            <person name="Yamashiro T."/>
            <person name="Shiraishi A."/>
            <person name="Satake H."/>
            <person name="Nakayama K."/>
        </authorList>
    </citation>
    <scope>NUCLEOTIDE SEQUENCE</scope>
</reference>
<proteinExistence type="predicted"/>
<organism evidence="1">
    <name type="scientific">Tanacetum cinerariifolium</name>
    <name type="common">Dalmatian daisy</name>
    <name type="synonym">Chrysanthemum cinerariifolium</name>
    <dbReference type="NCBI Taxonomy" id="118510"/>
    <lineage>
        <taxon>Eukaryota</taxon>
        <taxon>Viridiplantae</taxon>
        <taxon>Streptophyta</taxon>
        <taxon>Embryophyta</taxon>
        <taxon>Tracheophyta</taxon>
        <taxon>Spermatophyta</taxon>
        <taxon>Magnoliopsida</taxon>
        <taxon>eudicotyledons</taxon>
        <taxon>Gunneridae</taxon>
        <taxon>Pentapetalae</taxon>
        <taxon>asterids</taxon>
        <taxon>campanulids</taxon>
        <taxon>Asterales</taxon>
        <taxon>Asteraceae</taxon>
        <taxon>Asteroideae</taxon>
        <taxon>Anthemideae</taxon>
        <taxon>Anthemidinae</taxon>
        <taxon>Tanacetum</taxon>
    </lineage>
</organism>
<dbReference type="EMBL" id="BKCJ010004804">
    <property type="protein sequence ID" value="GEU63188.1"/>
    <property type="molecule type" value="Genomic_DNA"/>
</dbReference>
<name>A0A6L2LNB0_TANCI</name>
<evidence type="ECO:0000313" key="1">
    <source>
        <dbReference type="EMBL" id="GEU63188.1"/>
    </source>
</evidence>
<comment type="caution">
    <text evidence="1">The sequence shown here is derived from an EMBL/GenBank/DDBJ whole genome shotgun (WGS) entry which is preliminary data.</text>
</comment>
<accession>A0A6L2LNB0</accession>
<gene>
    <name evidence="1" type="ORF">Tci_035166</name>
</gene>